<dbReference type="CDD" id="cd15482">
    <property type="entry name" value="Sialidase_non-viral"/>
    <property type="match status" value="1"/>
</dbReference>
<dbReference type="GO" id="GO:0009313">
    <property type="term" value="P:oligosaccharide catabolic process"/>
    <property type="evidence" value="ECO:0007669"/>
    <property type="project" value="TreeGrafter"/>
</dbReference>
<feature type="region of interest" description="Disordered" evidence="1">
    <location>
        <begin position="71"/>
        <end position="127"/>
    </location>
</feature>
<gene>
    <name evidence="2" type="ORF">LYPA_23C016519</name>
</gene>
<dbReference type="GO" id="GO:0006689">
    <property type="term" value="P:ganglioside catabolic process"/>
    <property type="evidence" value="ECO:0007669"/>
    <property type="project" value="TreeGrafter"/>
</dbReference>
<feature type="compositionally biased region" description="Basic and acidic residues" evidence="1">
    <location>
        <begin position="96"/>
        <end position="112"/>
    </location>
</feature>
<dbReference type="AlphaFoldDB" id="A0A485NS30"/>
<sequence length="331" mass="36345">MESCPILQKERVFQSGAHAYRIPALLYLPEQKTVLAFAEQRISKKDEHAELIVLRRGSYDASTHQVQVRQGEATSAGNPGAMTCLDGRRLGNRGTRHAESQEGPRDPSEMGQRRCPQRQTELVTPVPQESGISVRRHNRHRALGTAALIDCDVWQMGGDCHILPRHGQTAGATLRLYFSRMGNWTGLVSGRDRDEPGNGCARILFSCCGLALCGCSVTWLLYTHPTDPRQRAHLGAYLSKPRPGPAAWSEPALLATGSCAYSDLQSMGTGPDGSPQFGCLYESDDYEAVMFLTFTLKQAFPAEFLSLGASRVPSRKDSRRPGAPFPPEHPE</sequence>
<evidence type="ECO:0000313" key="2">
    <source>
        <dbReference type="EMBL" id="VFV36721.1"/>
    </source>
</evidence>
<dbReference type="GO" id="GO:0016020">
    <property type="term" value="C:membrane"/>
    <property type="evidence" value="ECO:0007669"/>
    <property type="project" value="TreeGrafter"/>
</dbReference>
<dbReference type="InterPro" id="IPR036278">
    <property type="entry name" value="Sialidase_sf"/>
</dbReference>
<reference evidence="2 3" key="1">
    <citation type="submission" date="2019-01" db="EMBL/GenBank/DDBJ databases">
        <authorList>
            <person name="Alioto T."/>
            <person name="Alioto T."/>
        </authorList>
    </citation>
    <scope>NUCLEOTIDE SEQUENCE [LARGE SCALE GENOMIC DNA]</scope>
</reference>
<dbReference type="Gene3D" id="2.120.10.10">
    <property type="match status" value="2"/>
</dbReference>
<accession>A0A485NS30</accession>
<dbReference type="GO" id="GO:0005737">
    <property type="term" value="C:cytoplasm"/>
    <property type="evidence" value="ECO:0007669"/>
    <property type="project" value="TreeGrafter"/>
</dbReference>
<feature type="region of interest" description="Disordered" evidence="1">
    <location>
        <begin position="311"/>
        <end position="331"/>
    </location>
</feature>
<evidence type="ECO:0000256" key="1">
    <source>
        <dbReference type="SAM" id="MobiDB-lite"/>
    </source>
</evidence>
<evidence type="ECO:0000313" key="3">
    <source>
        <dbReference type="Proteomes" id="UP000386466"/>
    </source>
</evidence>
<proteinExistence type="predicted"/>
<organism evidence="2 3">
    <name type="scientific">Lynx pardinus</name>
    <name type="common">Iberian lynx</name>
    <name type="synonym">Felis pardina</name>
    <dbReference type="NCBI Taxonomy" id="191816"/>
    <lineage>
        <taxon>Eukaryota</taxon>
        <taxon>Metazoa</taxon>
        <taxon>Chordata</taxon>
        <taxon>Craniata</taxon>
        <taxon>Vertebrata</taxon>
        <taxon>Euteleostomi</taxon>
        <taxon>Mammalia</taxon>
        <taxon>Eutheria</taxon>
        <taxon>Laurasiatheria</taxon>
        <taxon>Carnivora</taxon>
        <taxon>Feliformia</taxon>
        <taxon>Felidae</taxon>
        <taxon>Felinae</taxon>
        <taxon>Lynx</taxon>
    </lineage>
</organism>
<name>A0A485NS30_LYNPA</name>
<dbReference type="InterPro" id="IPR026856">
    <property type="entry name" value="Sialidase_fam"/>
</dbReference>
<dbReference type="SUPFAM" id="SSF50939">
    <property type="entry name" value="Sialidases"/>
    <property type="match status" value="2"/>
</dbReference>
<keyword evidence="3" id="KW-1185">Reference proteome</keyword>
<dbReference type="PANTHER" id="PTHR10628:SF6">
    <property type="entry name" value="SIALIDASE-2"/>
    <property type="match status" value="1"/>
</dbReference>
<dbReference type="Proteomes" id="UP000386466">
    <property type="component" value="Unassembled WGS sequence"/>
</dbReference>
<dbReference type="EMBL" id="CAAGRJ010023214">
    <property type="protein sequence ID" value="VFV36721.1"/>
    <property type="molecule type" value="Genomic_DNA"/>
</dbReference>
<dbReference type="PANTHER" id="PTHR10628">
    <property type="entry name" value="SIALIDASE"/>
    <property type="match status" value="1"/>
</dbReference>
<protein>
    <submittedName>
        <fullName evidence="2">Sialidase-2-like</fullName>
    </submittedName>
</protein>
<dbReference type="GO" id="GO:0004308">
    <property type="term" value="F:exo-alpha-sialidase activity"/>
    <property type="evidence" value="ECO:0007669"/>
    <property type="project" value="InterPro"/>
</dbReference>